<dbReference type="AlphaFoldDB" id="A0A2T3A5X6"/>
<sequence length="101" mass="11119">MPSQPLLLLAAPSSVCSAWCLLLGCQWRDTGLEPFVWTGQTYKFLLTVAVVDWLSFTECVATLVQASGHRFSGTPPTLHSPDAREPRWLYWPAAVPFLGGV</sequence>
<gene>
    <name evidence="2" type="ORF">BD289DRAFT_281237</name>
</gene>
<feature type="signal peptide" evidence="1">
    <location>
        <begin position="1"/>
        <end position="18"/>
    </location>
</feature>
<feature type="chain" id="PRO_5015747083" description="Secreted protein" evidence="1">
    <location>
        <begin position="19"/>
        <end position="101"/>
    </location>
</feature>
<keyword evidence="3" id="KW-1185">Reference proteome</keyword>
<evidence type="ECO:0000256" key="1">
    <source>
        <dbReference type="SAM" id="SignalP"/>
    </source>
</evidence>
<accession>A0A2T3A5X6</accession>
<dbReference type="EMBL" id="KZ678459">
    <property type="protein sequence ID" value="PSR83493.1"/>
    <property type="molecule type" value="Genomic_DNA"/>
</dbReference>
<proteinExistence type="predicted"/>
<organism evidence="2 3">
    <name type="scientific">Coniella lustricola</name>
    <dbReference type="NCBI Taxonomy" id="2025994"/>
    <lineage>
        <taxon>Eukaryota</taxon>
        <taxon>Fungi</taxon>
        <taxon>Dikarya</taxon>
        <taxon>Ascomycota</taxon>
        <taxon>Pezizomycotina</taxon>
        <taxon>Sordariomycetes</taxon>
        <taxon>Sordariomycetidae</taxon>
        <taxon>Diaporthales</taxon>
        <taxon>Schizoparmaceae</taxon>
        <taxon>Coniella</taxon>
    </lineage>
</organism>
<reference evidence="2 3" key="1">
    <citation type="journal article" date="2018" name="Mycol. Prog.">
        <title>Coniella lustricola, a new species from submerged detritus.</title>
        <authorList>
            <person name="Raudabaugh D.B."/>
            <person name="Iturriaga T."/>
            <person name="Carver A."/>
            <person name="Mondo S."/>
            <person name="Pangilinan J."/>
            <person name="Lipzen A."/>
            <person name="He G."/>
            <person name="Amirebrahimi M."/>
            <person name="Grigoriev I.V."/>
            <person name="Miller A.N."/>
        </authorList>
    </citation>
    <scope>NUCLEOTIDE SEQUENCE [LARGE SCALE GENOMIC DNA]</scope>
    <source>
        <strain evidence="2 3">B22-T-1</strain>
    </source>
</reference>
<evidence type="ECO:0008006" key="4">
    <source>
        <dbReference type="Google" id="ProtNLM"/>
    </source>
</evidence>
<evidence type="ECO:0000313" key="2">
    <source>
        <dbReference type="EMBL" id="PSR83493.1"/>
    </source>
</evidence>
<evidence type="ECO:0000313" key="3">
    <source>
        <dbReference type="Proteomes" id="UP000241462"/>
    </source>
</evidence>
<name>A0A2T3A5X6_9PEZI</name>
<dbReference type="Proteomes" id="UP000241462">
    <property type="component" value="Unassembled WGS sequence"/>
</dbReference>
<protein>
    <recommendedName>
        <fullName evidence="4">Secreted protein</fullName>
    </recommendedName>
</protein>
<keyword evidence="1" id="KW-0732">Signal</keyword>
<dbReference type="InParanoid" id="A0A2T3A5X6"/>